<dbReference type="PANTHER" id="PTHR12993:SF11">
    <property type="entry name" value="N-ACETYLGLUCOSAMINYL-PHOSPHATIDYLINOSITOL DE-N-ACETYLASE"/>
    <property type="match status" value="1"/>
</dbReference>
<proteinExistence type="predicted"/>
<dbReference type="Pfam" id="PF02585">
    <property type="entry name" value="PIG-L"/>
    <property type="match status" value="1"/>
</dbReference>
<gene>
    <name evidence="1" type="ORF">CKO13_00100</name>
</gene>
<dbReference type="RefSeq" id="WP_200255662.1">
    <property type="nucleotide sequence ID" value="NZ_NRSH01000001.1"/>
</dbReference>
<sequence>MAYQEISKLFIAAHPDDEALGCGGTIARWSDQGVAVHLAFLADGIGSRNPDSDAEHKALEQRHSAAEAAARILGASSVQYDDLPDNQLDTIPLLQITQRVEALIETYRPDTVVTHHAGDLNIDHRRVHQAVMTACRPQLGHPVRTILCFEVASSTEWQPPGSGVPFTPNWFEDISTTLPRKLEALDAYAAEMRDWPHPRSREAVEHLARWRGATVGCEAAEAFFLARHLR</sequence>
<protein>
    <submittedName>
        <fullName evidence="1">GlcNAc-PI de-N-acetylase</fullName>
    </submittedName>
</protein>
<evidence type="ECO:0000313" key="1">
    <source>
        <dbReference type="EMBL" id="MBK1725453.1"/>
    </source>
</evidence>
<dbReference type="Gene3D" id="3.40.50.10320">
    <property type="entry name" value="LmbE-like"/>
    <property type="match status" value="1"/>
</dbReference>
<comment type="caution">
    <text evidence="1">The sequence shown here is derived from an EMBL/GenBank/DDBJ whole genome shotgun (WGS) entry which is preliminary data.</text>
</comment>
<keyword evidence="2" id="KW-1185">Reference proteome</keyword>
<dbReference type="Proteomes" id="UP000738126">
    <property type="component" value="Unassembled WGS sequence"/>
</dbReference>
<dbReference type="PANTHER" id="PTHR12993">
    <property type="entry name" value="N-ACETYLGLUCOSAMINYL-PHOSPHATIDYLINOSITOL DE-N-ACETYLASE-RELATED"/>
    <property type="match status" value="1"/>
</dbReference>
<evidence type="ECO:0000313" key="2">
    <source>
        <dbReference type="Proteomes" id="UP000738126"/>
    </source>
</evidence>
<accession>A0ABS1E1W1</accession>
<name>A0ABS1E1W1_9GAMM</name>
<dbReference type="InterPro" id="IPR003737">
    <property type="entry name" value="GlcNAc_PI_deacetylase-related"/>
</dbReference>
<dbReference type="EMBL" id="NRSH01000001">
    <property type="protein sequence ID" value="MBK1725453.1"/>
    <property type="molecule type" value="Genomic_DNA"/>
</dbReference>
<organism evidence="1 2">
    <name type="scientific">Halorhodospira neutriphila</name>
    <dbReference type="NCBI Taxonomy" id="168379"/>
    <lineage>
        <taxon>Bacteria</taxon>
        <taxon>Pseudomonadati</taxon>
        <taxon>Pseudomonadota</taxon>
        <taxon>Gammaproteobacteria</taxon>
        <taxon>Chromatiales</taxon>
        <taxon>Ectothiorhodospiraceae</taxon>
        <taxon>Halorhodospira</taxon>
    </lineage>
</organism>
<reference evidence="1 2" key="1">
    <citation type="journal article" date="2020" name="Microorganisms">
        <title>Osmotic Adaptation and Compatible Solute Biosynthesis of Phototrophic Bacteria as Revealed from Genome Analyses.</title>
        <authorList>
            <person name="Imhoff J.F."/>
            <person name="Rahn T."/>
            <person name="Kunzel S."/>
            <person name="Keller A."/>
            <person name="Neulinger S.C."/>
        </authorList>
    </citation>
    <scope>NUCLEOTIDE SEQUENCE [LARGE SCALE GENOMIC DNA]</scope>
    <source>
        <strain evidence="1 2">DSM 15116</strain>
    </source>
</reference>
<dbReference type="InterPro" id="IPR024078">
    <property type="entry name" value="LmbE-like_dom_sf"/>
</dbReference>
<dbReference type="SUPFAM" id="SSF102588">
    <property type="entry name" value="LmbE-like"/>
    <property type="match status" value="1"/>
</dbReference>